<reference evidence="10 11" key="1">
    <citation type="submission" date="2024-11" db="EMBL/GenBank/DDBJ databases">
        <title>Chromosome-level genome assembly of the freshwater bivalve Anodonta woodiana.</title>
        <authorList>
            <person name="Chen X."/>
        </authorList>
    </citation>
    <scope>NUCLEOTIDE SEQUENCE [LARGE SCALE GENOMIC DNA]</scope>
    <source>
        <strain evidence="10">MN2024</strain>
        <tissue evidence="10">Gills</tissue>
    </source>
</reference>
<keyword evidence="11" id="KW-1185">Reference proteome</keyword>
<comment type="similarity">
    <text evidence="2 9">Belongs to the mitochondrial carrier (TC 2.A.29) family.</text>
</comment>
<gene>
    <name evidence="10" type="ORF">ACJMK2_029561</name>
</gene>
<accession>A0ABD3XCX7</accession>
<dbReference type="PANTHER" id="PTHR45618">
    <property type="entry name" value="MITOCHONDRIAL DICARBOXYLATE CARRIER-RELATED"/>
    <property type="match status" value="1"/>
</dbReference>
<evidence type="ECO:0000256" key="5">
    <source>
        <dbReference type="ARBA" id="ARBA00022737"/>
    </source>
</evidence>
<evidence type="ECO:0000256" key="3">
    <source>
        <dbReference type="ARBA" id="ARBA00022448"/>
    </source>
</evidence>
<evidence type="ECO:0000313" key="10">
    <source>
        <dbReference type="EMBL" id="KAL3883278.1"/>
    </source>
</evidence>
<dbReference type="AlphaFoldDB" id="A0ABD3XCX7"/>
<dbReference type="Proteomes" id="UP001634394">
    <property type="component" value="Unassembled WGS sequence"/>
</dbReference>
<keyword evidence="5" id="KW-0677">Repeat</keyword>
<comment type="caution">
    <text evidence="10">The sequence shown here is derived from an EMBL/GenBank/DDBJ whole genome shotgun (WGS) entry which is preliminary data.</text>
</comment>
<evidence type="ECO:0008006" key="12">
    <source>
        <dbReference type="Google" id="ProtNLM"/>
    </source>
</evidence>
<feature type="repeat" description="Solcar" evidence="8">
    <location>
        <begin position="220"/>
        <end position="305"/>
    </location>
</feature>
<evidence type="ECO:0000256" key="2">
    <source>
        <dbReference type="ARBA" id="ARBA00006375"/>
    </source>
</evidence>
<evidence type="ECO:0000313" key="11">
    <source>
        <dbReference type="Proteomes" id="UP001634394"/>
    </source>
</evidence>
<evidence type="ECO:0000256" key="8">
    <source>
        <dbReference type="PROSITE-ProRule" id="PRU00282"/>
    </source>
</evidence>
<dbReference type="InterPro" id="IPR018108">
    <property type="entry name" value="MCP_transmembrane"/>
</dbReference>
<feature type="repeat" description="Solcar" evidence="8">
    <location>
        <begin position="122"/>
        <end position="211"/>
    </location>
</feature>
<sequence length="325" mass="35814">MENPRVEPSLLVKIVSAGTAACIAECMSIPLDTAKVRLQIQGEAKVIGVLKPLTEISTNLPKYSGLFGTLRVIAKEEGPRALYSGLHAGLQRQMCFATIRVGFYDDVKRKYAERLYNDPNKITVGIRILAGITTGGLSVCVAQPTDVVKVRMQAQGMLASRPKYLSPLHAYKTIIKEEGVRSLYKGFVPNFARNAIVNVSELVTYDMIKETILSYGWMSDNLPLHFLAGFGAGFCATVVASPVDVVKTRYMNSPTNRYTGVINCAATIMREGGLKAYYKGCFPSFLRLGSWNTIMFVCYEQLKLFLSSGHVTIQPHVTLEVHSQN</sequence>
<dbReference type="SUPFAM" id="SSF103506">
    <property type="entry name" value="Mitochondrial carrier"/>
    <property type="match status" value="1"/>
</dbReference>
<organism evidence="10 11">
    <name type="scientific">Sinanodonta woodiana</name>
    <name type="common">Chinese pond mussel</name>
    <name type="synonym">Anodonta woodiana</name>
    <dbReference type="NCBI Taxonomy" id="1069815"/>
    <lineage>
        <taxon>Eukaryota</taxon>
        <taxon>Metazoa</taxon>
        <taxon>Spiralia</taxon>
        <taxon>Lophotrochozoa</taxon>
        <taxon>Mollusca</taxon>
        <taxon>Bivalvia</taxon>
        <taxon>Autobranchia</taxon>
        <taxon>Heteroconchia</taxon>
        <taxon>Palaeoheterodonta</taxon>
        <taxon>Unionida</taxon>
        <taxon>Unionoidea</taxon>
        <taxon>Unionidae</taxon>
        <taxon>Unioninae</taxon>
        <taxon>Sinanodonta</taxon>
    </lineage>
</organism>
<protein>
    <recommendedName>
        <fullName evidence="12">Mitochondrial brown fat uncoupling protein 1</fullName>
    </recommendedName>
</protein>
<evidence type="ECO:0000256" key="4">
    <source>
        <dbReference type="ARBA" id="ARBA00022692"/>
    </source>
</evidence>
<dbReference type="InterPro" id="IPR050391">
    <property type="entry name" value="Mito_Metabolite_Transporter"/>
</dbReference>
<evidence type="ECO:0000256" key="9">
    <source>
        <dbReference type="RuleBase" id="RU000488"/>
    </source>
</evidence>
<dbReference type="PROSITE" id="PS50920">
    <property type="entry name" value="SOLCAR"/>
    <property type="match status" value="3"/>
</dbReference>
<dbReference type="PRINTS" id="PR00784">
    <property type="entry name" value="MTUNCOUPLING"/>
</dbReference>
<feature type="repeat" description="Solcar" evidence="8">
    <location>
        <begin position="8"/>
        <end position="110"/>
    </location>
</feature>
<dbReference type="GO" id="GO:0016020">
    <property type="term" value="C:membrane"/>
    <property type="evidence" value="ECO:0007669"/>
    <property type="project" value="UniProtKB-SubCell"/>
</dbReference>
<dbReference type="EMBL" id="JBJQND010000003">
    <property type="protein sequence ID" value="KAL3883278.1"/>
    <property type="molecule type" value="Genomic_DNA"/>
</dbReference>
<dbReference type="Pfam" id="PF00153">
    <property type="entry name" value="Mito_carr"/>
    <property type="match status" value="3"/>
</dbReference>
<keyword evidence="4 8" id="KW-0812">Transmembrane</keyword>
<evidence type="ECO:0000256" key="6">
    <source>
        <dbReference type="ARBA" id="ARBA00022989"/>
    </source>
</evidence>
<name>A0ABD3XCX7_SINWO</name>
<proteinExistence type="inferred from homology"/>
<dbReference type="Gene3D" id="1.50.40.10">
    <property type="entry name" value="Mitochondrial carrier domain"/>
    <property type="match status" value="1"/>
</dbReference>
<dbReference type="InterPro" id="IPR002067">
    <property type="entry name" value="MCP"/>
</dbReference>
<evidence type="ECO:0000256" key="7">
    <source>
        <dbReference type="ARBA" id="ARBA00023136"/>
    </source>
</evidence>
<keyword evidence="6" id="KW-1133">Transmembrane helix</keyword>
<keyword evidence="3 9" id="KW-0813">Transport</keyword>
<keyword evidence="7 8" id="KW-0472">Membrane</keyword>
<evidence type="ECO:0000256" key="1">
    <source>
        <dbReference type="ARBA" id="ARBA00004141"/>
    </source>
</evidence>
<dbReference type="InterPro" id="IPR023395">
    <property type="entry name" value="MCP_dom_sf"/>
</dbReference>
<comment type="subcellular location">
    <subcellularLocation>
        <location evidence="1">Membrane</location>
        <topology evidence="1">Multi-pass membrane protein</topology>
    </subcellularLocation>
</comment>